<evidence type="ECO:0000256" key="5">
    <source>
        <dbReference type="RuleBase" id="RU361279"/>
    </source>
</evidence>
<dbReference type="GO" id="GO:0035999">
    <property type="term" value="P:tetrahydrofolate interconversion"/>
    <property type="evidence" value="ECO:0007669"/>
    <property type="project" value="TreeGrafter"/>
</dbReference>
<feature type="binding site" evidence="4">
    <location>
        <position position="57"/>
    </location>
    <ligand>
        <name>substrate</name>
    </ligand>
</feature>
<reference evidence="6 7" key="1">
    <citation type="submission" date="2018-05" db="EMBL/GenBank/DDBJ databases">
        <title>Antimicrobial susceptibility testing and genomic analysis of Arcobacter skirrowii strains and one Arcobacter butzleri isolated from German poultry farms.</title>
        <authorList>
            <person name="Haenel I."/>
            <person name="Hotzel H."/>
            <person name="Tomaso H."/>
            <person name="Busch A."/>
        </authorList>
    </citation>
    <scope>NUCLEOTIDE SEQUENCE [LARGE SCALE GENOMIC DNA]</scope>
    <source>
        <strain evidence="7">v</strain>
    </source>
</reference>
<accession>A0A2U2BZH3</accession>
<dbReference type="RefSeq" id="WP_109076602.1">
    <property type="nucleotide sequence ID" value="NZ_JAUQUF010000002.1"/>
</dbReference>
<comment type="similarity">
    <text evidence="1 5">Belongs to the 5-formyltetrahydrofolate cyclo-ligase family.</text>
</comment>
<dbReference type="STRING" id="28200.GCA_001572935_01297"/>
<dbReference type="Proteomes" id="UP000245014">
    <property type="component" value="Unassembled WGS sequence"/>
</dbReference>
<evidence type="ECO:0000256" key="1">
    <source>
        <dbReference type="ARBA" id="ARBA00010638"/>
    </source>
</evidence>
<evidence type="ECO:0000313" key="6">
    <source>
        <dbReference type="EMBL" id="PWE20403.1"/>
    </source>
</evidence>
<dbReference type="GO" id="GO:0005524">
    <property type="term" value="F:ATP binding"/>
    <property type="evidence" value="ECO:0007669"/>
    <property type="project" value="UniProtKB-KW"/>
</dbReference>
<dbReference type="PIRSF" id="PIRSF006806">
    <property type="entry name" value="FTHF_cligase"/>
    <property type="match status" value="1"/>
</dbReference>
<feature type="binding site" evidence="4">
    <location>
        <begin position="129"/>
        <end position="137"/>
    </location>
    <ligand>
        <name>ATP</name>
        <dbReference type="ChEBI" id="CHEBI:30616"/>
    </ligand>
</feature>
<comment type="cofactor">
    <cofactor evidence="5">
        <name>Mg(2+)</name>
        <dbReference type="ChEBI" id="CHEBI:18420"/>
    </cofactor>
</comment>
<protein>
    <recommendedName>
        <fullName evidence="5">5-formyltetrahydrofolate cyclo-ligase</fullName>
        <ecNumber evidence="5">6.3.3.2</ecNumber>
    </recommendedName>
</protein>
<dbReference type="InterPro" id="IPR037171">
    <property type="entry name" value="NagB/RpiA_transferase-like"/>
</dbReference>
<comment type="caution">
    <text evidence="6">The sequence shown here is derived from an EMBL/GenBank/DDBJ whole genome shotgun (WGS) entry which is preliminary data.</text>
</comment>
<dbReference type="GO" id="GO:0046872">
    <property type="term" value="F:metal ion binding"/>
    <property type="evidence" value="ECO:0007669"/>
    <property type="project" value="UniProtKB-KW"/>
</dbReference>
<dbReference type="InterPro" id="IPR002698">
    <property type="entry name" value="FTHF_cligase"/>
</dbReference>
<dbReference type="Pfam" id="PF01812">
    <property type="entry name" value="5-FTHF_cyc-lig"/>
    <property type="match status" value="1"/>
</dbReference>
<dbReference type="GO" id="GO:0030272">
    <property type="term" value="F:5-formyltetrahydrofolate cyclo-ligase activity"/>
    <property type="evidence" value="ECO:0007669"/>
    <property type="project" value="UniProtKB-EC"/>
</dbReference>
<dbReference type="AlphaFoldDB" id="A0A2U2BZH3"/>
<dbReference type="GO" id="GO:0009396">
    <property type="term" value="P:folic acid-containing compound biosynthetic process"/>
    <property type="evidence" value="ECO:0007669"/>
    <property type="project" value="TreeGrafter"/>
</dbReference>
<dbReference type="InterPro" id="IPR024185">
    <property type="entry name" value="FTHF_cligase-like_sf"/>
</dbReference>
<evidence type="ECO:0000256" key="3">
    <source>
        <dbReference type="ARBA" id="ARBA00022840"/>
    </source>
</evidence>
<keyword evidence="2 4" id="KW-0547">Nucleotide-binding</keyword>
<feature type="binding site" evidence="4">
    <location>
        <begin position="6"/>
        <end position="10"/>
    </location>
    <ligand>
        <name>ATP</name>
        <dbReference type="ChEBI" id="CHEBI:30616"/>
    </ligand>
</feature>
<dbReference type="Gene3D" id="3.40.50.10420">
    <property type="entry name" value="NagB/RpiA/CoA transferase-like"/>
    <property type="match status" value="1"/>
</dbReference>
<dbReference type="EC" id="6.3.3.2" evidence="5"/>
<evidence type="ECO:0000256" key="2">
    <source>
        <dbReference type="ARBA" id="ARBA00022741"/>
    </source>
</evidence>
<organism evidence="6 7">
    <name type="scientific">Aliarcobacter skirrowii</name>
    <dbReference type="NCBI Taxonomy" id="28200"/>
    <lineage>
        <taxon>Bacteria</taxon>
        <taxon>Pseudomonadati</taxon>
        <taxon>Campylobacterota</taxon>
        <taxon>Epsilonproteobacteria</taxon>
        <taxon>Campylobacterales</taxon>
        <taxon>Arcobacteraceae</taxon>
        <taxon>Aliarcobacter</taxon>
    </lineage>
</organism>
<sequence length="178" mass="20909">MITNQKSSFRKLCLKRLKSIAQSSRYSKSKLVVNNLKKIIKKYNANNIMLYLPLDLEVDIKPLIQELRMNRKNVYVPYMFEDSFKIVKYRLPLNKKSFNIKEPNNSFIKPPKIDLAVVPIVGVDKLNKRIGFGKGMYDRFFDRLDYKPTIIFTQLVLCRSEEILSDNYDIKADYIITG</sequence>
<dbReference type="PANTHER" id="PTHR23407">
    <property type="entry name" value="ATPASE INHIBITOR/5-FORMYLTETRAHYDROFOLATE CYCLO-LIGASE"/>
    <property type="match status" value="1"/>
</dbReference>
<feature type="binding site" evidence="4">
    <location>
        <position position="52"/>
    </location>
    <ligand>
        <name>substrate</name>
    </ligand>
</feature>
<name>A0A2U2BZH3_9BACT</name>
<dbReference type="SUPFAM" id="SSF100950">
    <property type="entry name" value="NagB/RpiA/CoA transferase-like"/>
    <property type="match status" value="1"/>
</dbReference>
<keyword evidence="5" id="KW-0460">Magnesium</keyword>
<proteinExistence type="inferred from homology"/>
<dbReference type="EMBL" id="QEYI01000007">
    <property type="protein sequence ID" value="PWE20403.1"/>
    <property type="molecule type" value="Genomic_DNA"/>
</dbReference>
<comment type="catalytic activity">
    <reaction evidence="5">
        <text>(6S)-5-formyl-5,6,7,8-tetrahydrofolate + ATP = (6R)-5,10-methenyltetrahydrofolate + ADP + phosphate</text>
        <dbReference type="Rhea" id="RHEA:10488"/>
        <dbReference type="ChEBI" id="CHEBI:30616"/>
        <dbReference type="ChEBI" id="CHEBI:43474"/>
        <dbReference type="ChEBI" id="CHEBI:57455"/>
        <dbReference type="ChEBI" id="CHEBI:57457"/>
        <dbReference type="ChEBI" id="CHEBI:456216"/>
        <dbReference type="EC" id="6.3.3.2"/>
    </reaction>
</comment>
<keyword evidence="3 4" id="KW-0067">ATP-binding</keyword>
<keyword evidence="6" id="KW-0436">Ligase</keyword>
<dbReference type="NCBIfam" id="TIGR02727">
    <property type="entry name" value="MTHFS_bact"/>
    <property type="match status" value="1"/>
</dbReference>
<dbReference type="PANTHER" id="PTHR23407:SF1">
    <property type="entry name" value="5-FORMYLTETRAHYDROFOLATE CYCLO-LIGASE"/>
    <property type="match status" value="1"/>
</dbReference>
<evidence type="ECO:0000313" key="7">
    <source>
        <dbReference type="Proteomes" id="UP000245014"/>
    </source>
</evidence>
<keyword evidence="5" id="KW-0479">Metal-binding</keyword>
<evidence type="ECO:0000256" key="4">
    <source>
        <dbReference type="PIRSR" id="PIRSR006806-1"/>
    </source>
</evidence>
<gene>
    <name evidence="6" type="ORF">DF188_08005</name>
</gene>